<gene>
    <name evidence="4" type="ORF">PLXY2_LOCUS16746</name>
</gene>
<dbReference type="InterPro" id="IPR001972">
    <property type="entry name" value="Stomatin_HflK_fam"/>
</dbReference>
<sequence length="297" mass="33307">MRYRLIHMDIGIQDKNSGEVECYIEIPNPDSVGCVERFATFLSFLLVIVTFPFSLIECFKVVQEFERAVIFRLGRVRKGGPRGPGLFFVLPCVDTYRKVDLRTVSFNVPPQEVLTKDSVTVAVDAVVYYRIKEPLNAVVRVADYSESTRLLAATTLRNVLGMRDLAQLLSDREAISHMMQSNLDEATDPWGVEVERVEIKDVRLPVQLQRAMAAEAEADREARAKIIAAEGEIKASRALKEASLIMCDNPMALQLRYLQSLSTISADNNSTIIFPFPMDFLRTFLTGPGPSQSGLRI</sequence>
<evidence type="ECO:0000256" key="2">
    <source>
        <dbReference type="ARBA" id="ARBA00008164"/>
    </source>
</evidence>
<evidence type="ECO:0000256" key="3">
    <source>
        <dbReference type="ARBA" id="ARBA00023136"/>
    </source>
</evidence>
<dbReference type="GO" id="GO:0005886">
    <property type="term" value="C:plasma membrane"/>
    <property type="evidence" value="ECO:0007669"/>
    <property type="project" value="InterPro"/>
</dbReference>
<accession>A0A8S4GD06</accession>
<dbReference type="PANTHER" id="PTHR10264:SF19">
    <property type="entry name" value="AT06885P-RELATED"/>
    <property type="match status" value="1"/>
</dbReference>
<dbReference type="SMART" id="SM00244">
    <property type="entry name" value="PHB"/>
    <property type="match status" value="1"/>
</dbReference>
<name>A0A8S4GD06_PLUXY</name>
<keyword evidence="3" id="KW-0472">Membrane</keyword>
<reference evidence="4" key="1">
    <citation type="submission" date="2020-11" db="EMBL/GenBank/DDBJ databases">
        <authorList>
            <person name="Whiteford S."/>
        </authorList>
    </citation>
    <scope>NUCLEOTIDE SEQUENCE</scope>
</reference>
<dbReference type="PANTHER" id="PTHR10264">
    <property type="entry name" value="BAND 7 PROTEIN-RELATED"/>
    <property type="match status" value="1"/>
</dbReference>
<keyword evidence="5" id="KW-1185">Reference proteome</keyword>
<proteinExistence type="inferred from homology"/>
<dbReference type="SUPFAM" id="SSF117892">
    <property type="entry name" value="Band 7/SPFH domain"/>
    <property type="match status" value="1"/>
</dbReference>
<protein>
    <submittedName>
        <fullName evidence="4">(diamondback moth) hypothetical protein</fullName>
    </submittedName>
</protein>
<dbReference type="InterPro" id="IPR001107">
    <property type="entry name" value="Band_7"/>
</dbReference>
<evidence type="ECO:0000313" key="5">
    <source>
        <dbReference type="Proteomes" id="UP000653454"/>
    </source>
</evidence>
<organism evidence="4 5">
    <name type="scientific">Plutella xylostella</name>
    <name type="common">Diamondback moth</name>
    <name type="synonym">Plutella maculipennis</name>
    <dbReference type="NCBI Taxonomy" id="51655"/>
    <lineage>
        <taxon>Eukaryota</taxon>
        <taxon>Metazoa</taxon>
        <taxon>Ecdysozoa</taxon>
        <taxon>Arthropoda</taxon>
        <taxon>Hexapoda</taxon>
        <taxon>Insecta</taxon>
        <taxon>Pterygota</taxon>
        <taxon>Neoptera</taxon>
        <taxon>Endopterygota</taxon>
        <taxon>Lepidoptera</taxon>
        <taxon>Glossata</taxon>
        <taxon>Ditrysia</taxon>
        <taxon>Yponomeutoidea</taxon>
        <taxon>Plutellidae</taxon>
        <taxon>Plutella</taxon>
    </lineage>
</organism>
<dbReference type="InterPro" id="IPR036013">
    <property type="entry name" value="Band_7/SPFH_dom_sf"/>
</dbReference>
<dbReference type="AlphaFoldDB" id="A0A8S4GD06"/>
<comment type="subcellular location">
    <subcellularLocation>
        <location evidence="1">Membrane</location>
    </subcellularLocation>
</comment>
<dbReference type="Gene3D" id="6.10.250.2090">
    <property type="match status" value="1"/>
</dbReference>
<dbReference type="Gene3D" id="3.30.479.30">
    <property type="entry name" value="Band 7 domain"/>
    <property type="match status" value="1"/>
</dbReference>
<dbReference type="Proteomes" id="UP000653454">
    <property type="component" value="Unassembled WGS sequence"/>
</dbReference>
<dbReference type="FunFam" id="3.30.479.30:FF:000002">
    <property type="entry name" value="band 7 protein AGAP004871"/>
    <property type="match status" value="1"/>
</dbReference>
<evidence type="ECO:0000256" key="1">
    <source>
        <dbReference type="ARBA" id="ARBA00004370"/>
    </source>
</evidence>
<dbReference type="EMBL" id="CAJHNJ030000691">
    <property type="protein sequence ID" value="CAG9138476.1"/>
    <property type="molecule type" value="Genomic_DNA"/>
</dbReference>
<comment type="caution">
    <text evidence="4">The sequence shown here is derived from an EMBL/GenBank/DDBJ whole genome shotgun (WGS) entry which is preliminary data.</text>
</comment>
<comment type="similarity">
    <text evidence="2">Belongs to the band 7/mec-2 family.</text>
</comment>
<dbReference type="PRINTS" id="PR00721">
    <property type="entry name" value="STOMATIN"/>
</dbReference>
<evidence type="ECO:0000313" key="4">
    <source>
        <dbReference type="EMBL" id="CAG9138476.1"/>
    </source>
</evidence>
<dbReference type="Pfam" id="PF01145">
    <property type="entry name" value="Band_7"/>
    <property type="match status" value="1"/>
</dbReference>
<dbReference type="InterPro" id="IPR043202">
    <property type="entry name" value="Band-7_stomatin-like"/>
</dbReference>